<proteinExistence type="predicted"/>
<dbReference type="InterPro" id="IPR012338">
    <property type="entry name" value="Beta-lactam/transpept-like"/>
</dbReference>
<gene>
    <name evidence="3" type="ORF">H7849_12145</name>
</gene>
<dbReference type="EMBL" id="CP060394">
    <property type="protein sequence ID" value="QNI34574.1"/>
    <property type="molecule type" value="Genomic_DNA"/>
</dbReference>
<dbReference type="PANTHER" id="PTHR43283">
    <property type="entry name" value="BETA-LACTAMASE-RELATED"/>
    <property type="match status" value="1"/>
</dbReference>
<feature type="domain" description="Beta-lactamase-related" evidence="2">
    <location>
        <begin position="23"/>
        <end position="348"/>
    </location>
</feature>
<dbReference type="PANTHER" id="PTHR43283:SF11">
    <property type="entry name" value="BETA-LACTAMASE-RELATED DOMAIN-CONTAINING PROTEIN"/>
    <property type="match status" value="1"/>
</dbReference>
<accession>A0A7G8BPV4</accession>
<dbReference type="KEGG" id="adin:H7849_12145"/>
<keyword evidence="1" id="KW-0378">Hydrolase</keyword>
<evidence type="ECO:0000259" key="2">
    <source>
        <dbReference type="Pfam" id="PF00144"/>
    </source>
</evidence>
<dbReference type="RefSeq" id="WP_186746844.1">
    <property type="nucleotide sequence ID" value="NZ_CP060394.1"/>
</dbReference>
<protein>
    <submittedName>
        <fullName evidence="3">Beta-lactamase family protein</fullName>
    </submittedName>
</protein>
<keyword evidence="4" id="KW-1185">Reference proteome</keyword>
<dbReference type="InterPro" id="IPR001466">
    <property type="entry name" value="Beta-lactam-related"/>
</dbReference>
<evidence type="ECO:0000256" key="1">
    <source>
        <dbReference type="ARBA" id="ARBA00022801"/>
    </source>
</evidence>
<dbReference type="SUPFAM" id="SSF56601">
    <property type="entry name" value="beta-lactamase/transpeptidase-like"/>
    <property type="match status" value="1"/>
</dbReference>
<name>A0A7G8BPV4_9BACT</name>
<dbReference type="Proteomes" id="UP000515312">
    <property type="component" value="Chromosome"/>
</dbReference>
<reference evidence="3 4" key="1">
    <citation type="submission" date="2020-08" db="EMBL/GenBank/DDBJ databases">
        <title>Edaphobacter telluris sp. nov. and Acidobacterium dinghuensis sp. nov., two acidobacteria isolated from forest soil.</title>
        <authorList>
            <person name="Fu J."/>
            <person name="Qiu L."/>
        </authorList>
    </citation>
    <scope>NUCLEOTIDE SEQUENCE [LARGE SCALE GENOMIC DNA]</scope>
    <source>
        <strain evidence="3">4Y35</strain>
    </source>
</reference>
<organism evidence="3 4">
    <name type="scientific">Alloacidobacterium dinghuense</name>
    <dbReference type="NCBI Taxonomy" id="2763107"/>
    <lineage>
        <taxon>Bacteria</taxon>
        <taxon>Pseudomonadati</taxon>
        <taxon>Acidobacteriota</taxon>
        <taxon>Terriglobia</taxon>
        <taxon>Terriglobales</taxon>
        <taxon>Acidobacteriaceae</taxon>
        <taxon>Alloacidobacterium</taxon>
    </lineage>
</organism>
<dbReference type="InterPro" id="IPR050789">
    <property type="entry name" value="Diverse_Enzym_Activities"/>
</dbReference>
<dbReference type="Gene3D" id="3.40.710.10">
    <property type="entry name" value="DD-peptidase/beta-lactamase superfamily"/>
    <property type="match status" value="1"/>
</dbReference>
<evidence type="ECO:0000313" key="3">
    <source>
        <dbReference type="EMBL" id="QNI34574.1"/>
    </source>
</evidence>
<dbReference type="Pfam" id="PF00144">
    <property type="entry name" value="Beta-lactamase"/>
    <property type="match status" value="1"/>
</dbReference>
<dbReference type="GO" id="GO:0016787">
    <property type="term" value="F:hydrolase activity"/>
    <property type="evidence" value="ECO:0007669"/>
    <property type="project" value="UniProtKB-KW"/>
</dbReference>
<evidence type="ECO:0000313" key="4">
    <source>
        <dbReference type="Proteomes" id="UP000515312"/>
    </source>
</evidence>
<dbReference type="AlphaFoldDB" id="A0A7G8BPV4"/>
<sequence length="368" mass="39890">MTLPLANLDQRTRFAAAHAVLGQAVIDRAFPGAAYGVLLDGQVVVLSAVGRFTYDADAPTVTPDTVFDLASVTKVMATTSMAMLLFDRGILDLDMPLGEILPAFVIGRAPGSGKERVTIRMLLAHSSGLPAYARLFEQHTSANALLRACLQLPLEVAPGTRADYSDIGFILLGKALEVLAGDHLARYCQREIFTPLGLTSSYFCPPASMRTQIPSTEIDTTFRRRKIQGDVHDEHAFVLGGYGGHAGLFANALDVLHFASCILSDGRTATGEQLFRPDTVHLFVTRESEPIGTSRALGWDTPTAPSSSGKHFSPSSIGHLGYTGTSLWIDRERRLAVTLLTNRTWPDRSNKAIQQIRPAFHDAIYIGL</sequence>